<dbReference type="PANTHER" id="PTHR35526">
    <property type="entry name" value="ANTI-SIGMA-F FACTOR RSBW-RELATED"/>
    <property type="match status" value="1"/>
</dbReference>
<sequence>MDAPATLVVKADPRSIKQARDFVALAFGAWGLEDHVARTVVSELATNAIEHGSQPGDPVTIRVHRRTGGRVVIEAWDGSDAPPVVREPDFVSEDGRGLFLLQLLVPRWGHRPLDGGGKVVFAEIEPVPVDDDHTRERG</sequence>
<dbReference type="RefSeq" id="WP_160820395.1">
    <property type="nucleotide sequence ID" value="NZ_JBHSXE010000001.1"/>
</dbReference>
<keyword evidence="1" id="KW-0723">Serine/threonine-protein kinase</keyword>
<dbReference type="InterPro" id="IPR050267">
    <property type="entry name" value="Anti-sigma-factor_SerPK"/>
</dbReference>
<evidence type="ECO:0000313" key="3">
    <source>
        <dbReference type="EMBL" id="MFC6882823.1"/>
    </source>
</evidence>
<evidence type="ECO:0000313" key="4">
    <source>
        <dbReference type="Proteomes" id="UP001596380"/>
    </source>
</evidence>
<dbReference type="SUPFAM" id="SSF55874">
    <property type="entry name" value="ATPase domain of HSP90 chaperone/DNA topoisomerase II/histidine kinase"/>
    <property type="match status" value="1"/>
</dbReference>
<dbReference type="Pfam" id="PF13581">
    <property type="entry name" value="HATPase_c_2"/>
    <property type="match status" value="1"/>
</dbReference>
<dbReference type="EMBL" id="JBHSXS010000015">
    <property type="protein sequence ID" value="MFC6882823.1"/>
    <property type="molecule type" value="Genomic_DNA"/>
</dbReference>
<dbReference type="Proteomes" id="UP001596380">
    <property type="component" value="Unassembled WGS sequence"/>
</dbReference>
<dbReference type="GO" id="GO:0005524">
    <property type="term" value="F:ATP binding"/>
    <property type="evidence" value="ECO:0007669"/>
    <property type="project" value="UniProtKB-KW"/>
</dbReference>
<name>A0ABW2CNZ7_9ACTN</name>
<protein>
    <submittedName>
        <fullName evidence="3">ATP-binding protein</fullName>
    </submittedName>
</protein>
<evidence type="ECO:0000259" key="2">
    <source>
        <dbReference type="Pfam" id="PF13581"/>
    </source>
</evidence>
<organism evidence="3 4">
    <name type="scientific">Actinomadura yumaensis</name>
    <dbReference type="NCBI Taxonomy" id="111807"/>
    <lineage>
        <taxon>Bacteria</taxon>
        <taxon>Bacillati</taxon>
        <taxon>Actinomycetota</taxon>
        <taxon>Actinomycetes</taxon>
        <taxon>Streptosporangiales</taxon>
        <taxon>Thermomonosporaceae</taxon>
        <taxon>Actinomadura</taxon>
    </lineage>
</organism>
<proteinExistence type="predicted"/>
<accession>A0ABW2CNZ7</accession>
<keyword evidence="3" id="KW-0067">ATP-binding</keyword>
<keyword evidence="3" id="KW-0547">Nucleotide-binding</keyword>
<keyword evidence="1" id="KW-0808">Transferase</keyword>
<dbReference type="InterPro" id="IPR036890">
    <property type="entry name" value="HATPase_C_sf"/>
</dbReference>
<dbReference type="Gene3D" id="3.30.565.10">
    <property type="entry name" value="Histidine kinase-like ATPase, C-terminal domain"/>
    <property type="match status" value="1"/>
</dbReference>
<feature type="domain" description="Histidine kinase/HSP90-like ATPase" evidence="2">
    <location>
        <begin position="10"/>
        <end position="108"/>
    </location>
</feature>
<gene>
    <name evidence="3" type="ORF">ACFQKB_23920</name>
</gene>
<keyword evidence="4" id="KW-1185">Reference proteome</keyword>
<keyword evidence="1" id="KW-0418">Kinase</keyword>
<dbReference type="CDD" id="cd16936">
    <property type="entry name" value="HATPase_RsbW-like"/>
    <property type="match status" value="1"/>
</dbReference>
<evidence type="ECO:0000256" key="1">
    <source>
        <dbReference type="ARBA" id="ARBA00022527"/>
    </source>
</evidence>
<comment type="caution">
    <text evidence="3">The sequence shown here is derived from an EMBL/GenBank/DDBJ whole genome shotgun (WGS) entry which is preliminary data.</text>
</comment>
<dbReference type="PANTHER" id="PTHR35526:SF3">
    <property type="entry name" value="ANTI-SIGMA-F FACTOR RSBW"/>
    <property type="match status" value="1"/>
</dbReference>
<reference evidence="4" key="1">
    <citation type="journal article" date="2019" name="Int. J. Syst. Evol. Microbiol.">
        <title>The Global Catalogue of Microorganisms (GCM) 10K type strain sequencing project: providing services to taxonomists for standard genome sequencing and annotation.</title>
        <authorList>
            <consortium name="The Broad Institute Genomics Platform"/>
            <consortium name="The Broad Institute Genome Sequencing Center for Infectious Disease"/>
            <person name="Wu L."/>
            <person name="Ma J."/>
        </authorList>
    </citation>
    <scope>NUCLEOTIDE SEQUENCE [LARGE SCALE GENOMIC DNA]</scope>
    <source>
        <strain evidence="4">JCM 3369</strain>
    </source>
</reference>
<dbReference type="InterPro" id="IPR003594">
    <property type="entry name" value="HATPase_dom"/>
</dbReference>